<dbReference type="EMBL" id="CP071448">
    <property type="protein sequence ID" value="QSW88440.1"/>
    <property type="molecule type" value="Genomic_DNA"/>
</dbReference>
<feature type="modified residue" description="4-aspartylphosphate" evidence="1">
    <location>
        <position position="58"/>
    </location>
</feature>
<dbReference type="PANTHER" id="PTHR44520">
    <property type="entry name" value="RESPONSE REGULATOR RCP1-RELATED"/>
    <property type="match status" value="1"/>
</dbReference>
<evidence type="ECO:0000313" key="4">
    <source>
        <dbReference type="Proteomes" id="UP000663440"/>
    </source>
</evidence>
<proteinExistence type="predicted"/>
<gene>
    <name evidence="3" type="ORF">J0383_19565</name>
</gene>
<dbReference type="PANTHER" id="PTHR44520:SF2">
    <property type="entry name" value="RESPONSE REGULATOR RCP1"/>
    <property type="match status" value="1"/>
</dbReference>
<feature type="domain" description="Response regulatory" evidence="2">
    <location>
        <begin position="5"/>
        <end position="125"/>
    </location>
</feature>
<organism evidence="3 4">
    <name type="scientific">Flavobacterium endoglycinae</name>
    <dbReference type="NCBI Taxonomy" id="2816357"/>
    <lineage>
        <taxon>Bacteria</taxon>
        <taxon>Pseudomonadati</taxon>
        <taxon>Bacteroidota</taxon>
        <taxon>Flavobacteriia</taxon>
        <taxon>Flavobacteriales</taxon>
        <taxon>Flavobacteriaceae</taxon>
        <taxon>Flavobacterium</taxon>
    </lineage>
</organism>
<dbReference type="SUPFAM" id="SSF52172">
    <property type="entry name" value="CheY-like"/>
    <property type="match status" value="1"/>
</dbReference>
<dbReference type="InterPro" id="IPR001789">
    <property type="entry name" value="Sig_transdc_resp-reg_receiver"/>
</dbReference>
<evidence type="ECO:0000313" key="3">
    <source>
        <dbReference type="EMBL" id="QSW88440.1"/>
    </source>
</evidence>
<dbReference type="SMART" id="SM00448">
    <property type="entry name" value="REC"/>
    <property type="match status" value="1"/>
</dbReference>
<evidence type="ECO:0000256" key="1">
    <source>
        <dbReference type="PROSITE-ProRule" id="PRU00169"/>
    </source>
</evidence>
<accession>A0ABX7QBL9</accession>
<dbReference type="InterPro" id="IPR052893">
    <property type="entry name" value="TCS_response_regulator"/>
</dbReference>
<protein>
    <submittedName>
        <fullName evidence="3">Response regulator</fullName>
    </submittedName>
</protein>
<dbReference type="PROSITE" id="PS50110">
    <property type="entry name" value="RESPONSE_REGULATORY"/>
    <property type="match status" value="1"/>
</dbReference>
<sequence>MNKKIILLVDDDYDDLEFFKWAMAGTEETFSLKFVDSGDAALRLLSGLEQLPDLILLDAGMPKMNGWELLKQIKMDHRFTKVPIIMMATSSRRQGIEQAKLLGAKAYIIKPSDFQELKSIMNQLCIGIQTNLDNTIASLRCNLPENIYNFN</sequence>
<keyword evidence="4" id="KW-1185">Reference proteome</keyword>
<name>A0ABX7QBL9_9FLAO</name>
<dbReference type="Pfam" id="PF00072">
    <property type="entry name" value="Response_reg"/>
    <property type="match status" value="1"/>
</dbReference>
<dbReference type="InterPro" id="IPR011006">
    <property type="entry name" value="CheY-like_superfamily"/>
</dbReference>
<evidence type="ECO:0000259" key="2">
    <source>
        <dbReference type="PROSITE" id="PS50110"/>
    </source>
</evidence>
<keyword evidence="1" id="KW-0597">Phosphoprotein</keyword>
<dbReference type="Gene3D" id="3.40.50.2300">
    <property type="match status" value="1"/>
</dbReference>
<dbReference type="RefSeq" id="WP_207295643.1">
    <property type="nucleotide sequence ID" value="NZ_CP071448.1"/>
</dbReference>
<reference evidence="3 4" key="1">
    <citation type="submission" date="2021-03" db="EMBL/GenBank/DDBJ databases">
        <title>Flavobacterium kribbensis sp. nov, an endophytic bacteria, isolated from soybean.</title>
        <authorList>
            <person name="Lee J."/>
            <person name="Seo J."/>
        </authorList>
    </citation>
    <scope>NUCLEOTIDE SEQUENCE [LARGE SCALE GENOMIC DNA]</scope>
    <source>
        <strain evidence="3 4">BB8</strain>
    </source>
</reference>
<dbReference type="Proteomes" id="UP000663440">
    <property type="component" value="Chromosome"/>
</dbReference>